<dbReference type="RefSeq" id="WP_008789902.1">
    <property type="nucleotide sequence ID" value="NZ_AKCB01000001.1"/>
</dbReference>
<dbReference type="Pfam" id="PF09479">
    <property type="entry name" value="Flg_new"/>
    <property type="match status" value="4"/>
</dbReference>
<proteinExistence type="predicted"/>
<dbReference type="Gene3D" id="2.60.40.4270">
    <property type="entry name" value="Listeria-Bacteroides repeat domain"/>
    <property type="match status" value="4"/>
</dbReference>
<evidence type="ECO:0000256" key="1">
    <source>
        <dbReference type="ARBA" id="ARBA00004196"/>
    </source>
</evidence>
<accession>E7GDH2</accession>
<dbReference type="GeneID" id="78228377"/>
<sequence length="789" mass="90511">MRKLKEIVIVIIAIASMICTASIIPANAITNDKTVHVNYYLTDDQENYINWDGERIDLEQRILVKEETYVNLAQDSYVWGTTHFTTSDGIQLYLSVGMKKVDYKGKNSCDIIFGAYMDNTVNFMDWRSSQDHTYEQVDSKPVRFPYNLGYEAKDPAQKEGYTFMGWYDEQGYRFEKDSIIKEDLNVYAKYVKNSEKKVYTVNHYTEQLNGEYKNYESKKNQASNNQLILAESMIKTGLTGFIFNAEKSDKSIVAGQDDELNLYYDRDIKTVTFMNGNETLSVQNIKYEGKATMPETPIREGYRFIKWNTRMDGNGRDFNVNDSVIYDSVYYAIFESVPSYQYTIKYYQEDIKGYKLIQSENKSAFKGTVINATDQQKNVYDGYKYNNEKSDKNIEIVQDQQVISFYYDRIEYPYVIQYYYDGVLDIDKNENGSGYLNDIITEFVDKNKEGFKLLSAPALTIGKDENVMKVEYVREQYQVRFLDKDGQVIKSETVKYGDFARAPEAPQVTGMHFTGWDKDMTNITASLDITAQYKINTYTVEFQDQKGNTISRQVVEYGQDATLPDVPTIEGYEFTGWKGTYQNIQNDEIVTAQYRQIGQTVIPPADDPSDVIPPTQPPTELPEITVPAPTLPTPPDRMIVTGDTNQQTSLIGGEVSNNQNDTEQEEIAQITDQQTPKSHGAVEKQWAVLNLIAVMLSLILAIALLLSKRNKEDEDMRTRRRWTKVVAIIIAVVSIVIFVVTENIFLPMKLTDQYTIIMLGLSLIQIVMTIIGRKYKDNGQLKQTVINES</sequence>
<dbReference type="HOGENOM" id="CLU_355523_0_0_9"/>
<feature type="transmembrane region" description="Helical" evidence="2">
    <location>
        <begin position="754"/>
        <end position="772"/>
    </location>
</feature>
<evidence type="ECO:0008006" key="5">
    <source>
        <dbReference type="Google" id="ProtNLM"/>
    </source>
</evidence>
<name>E7GDH2_9FIRM</name>
<comment type="subcellular location">
    <subcellularLocation>
        <location evidence="1">Cell envelope</location>
    </subcellularLocation>
</comment>
<dbReference type="STRING" id="100884.GCA_000269565_00467"/>
<feature type="transmembrane region" description="Helical" evidence="2">
    <location>
        <begin position="7"/>
        <end position="26"/>
    </location>
</feature>
<keyword evidence="4" id="KW-1185">Reference proteome</keyword>
<evidence type="ECO:0000256" key="2">
    <source>
        <dbReference type="SAM" id="Phobius"/>
    </source>
</evidence>
<feature type="transmembrane region" description="Helical" evidence="2">
    <location>
        <begin position="686"/>
        <end position="706"/>
    </location>
</feature>
<comment type="caution">
    <text evidence="3">The sequence shown here is derived from an EMBL/GenBank/DDBJ whole genome shotgun (WGS) entry which is preliminary data.</text>
</comment>
<reference evidence="3 4" key="1">
    <citation type="submission" date="2010-12" db="EMBL/GenBank/DDBJ databases">
        <title>The Genome Sequence of Coprobacillus sp. strain 29_1.</title>
        <authorList>
            <consortium name="The Broad Institute Genome Sequencing Platform"/>
            <person name="Earl A."/>
            <person name="Ward D."/>
            <person name="Feldgarden M."/>
            <person name="Gevers D."/>
            <person name="Daigneault M."/>
            <person name="Sibley C.D."/>
            <person name="White A."/>
            <person name="Strauss J."/>
            <person name="Allen-Vercoe E."/>
            <person name="Young S.K."/>
            <person name="Zeng Q."/>
            <person name="Gargeya S."/>
            <person name="Fitzgerald M."/>
            <person name="Haas B."/>
            <person name="Abouelleil A."/>
            <person name="Alvarado L."/>
            <person name="Arachchi H.M."/>
            <person name="Berlin A."/>
            <person name="Brown A."/>
            <person name="Chapman S.B."/>
            <person name="Chen Z."/>
            <person name="Dunbar C."/>
            <person name="Freedman E."/>
            <person name="Gearin G."/>
            <person name="Gellesch M."/>
            <person name="Goldberg J."/>
            <person name="Griggs A."/>
            <person name="Gujja S."/>
            <person name="Heilman E."/>
            <person name="Heiman D."/>
            <person name="Howarth C."/>
            <person name="Larson L."/>
            <person name="Lui A."/>
            <person name="MacDonald P.J.P."/>
            <person name="Mehta T."/>
            <person name="Montmayeur A."/>
            <person name="Murphy C."/>
            <person name="Neiman D."/>
            <person name="Pearson M."/>
            <person name="Priest M."/>
            <person name="Roberts A."/>
            <person name="Saif S."/>
            <person name="Shea T."/>
            <person name="Shenoy N."/>
            <person name="Sisk P."/>
            <person name="Stolte C."/>
            <person name="Sykes S."/>
            <person name="White J."/>
            <person name="Yandava C."/>
            <person name="Nusbaum C."/>
            <person name="Birren B."/>
        </authorList>
    </citation>
    <scope>NUCLEOTIDE SEQUENCE [LARGE SCALE GENOMIC DNA]</scope>
    <source>
        <strain evidence="3 4">29_1</strain>
    </source>
</reference>
<dbReference type="eggNOG" id="COG3209">
    <property type="taxonomic scope" value="Bacteria"/>
</dbReference>
<keyword evidence="2" id="KW-1133">Transmembrane helix</keyword>
<organism evidence="3 4">
    <name type="scientific">Coprobacillus cateniformis</name>
    <dbReference type="NCBI Taxonomy" id="100884"/>
    <lineage>
        <taxon>Bacteria</taxon>
        <taxon>Bacillati</taxon>
        <taxon>Bacillota</taxon>
        <taxon>Erysipelotrichia</taxon>
        <taxon>Erysipelotrichales</taxon>
        <taxon>Coprobacillaceae</taxon>
        <taxon>Coprobacillus</taxon>
    </lineage>
</organism>
<dbReference type="EMBL" id="ADKX01000041">
    <property type="protein sequence ID" value="EFW04023.1"/>
    <property type="molecule type" value="Genomic_DNA"/>
</dbReference>
<protein>
    <recommendedName>
        <fullName evidence="5">Bacterial repeat domain-containing protein</fullName>
    </recommendedName>
</protein>
<feature type="transmembrane region" description="Helical" evidence="2">
    <location>
        <begin position="726"/>
        <end position="748"/>
    </location>
</feature>
<dbReference type="InterPro" id="IPR042229">
    <property type="entry name" value="Listeria/Bacterioides_rpt_sf"/>
</dbReference>
<gene>
    <name evidence="3" type="ORF">HMPREF9488_02815</name>
</gene>
<dbReference type="Proteomes" id="UP000003157">
    <property type="component" value="Unassembled WGS sequence"/>
</dbReference>
<keyword evidence="2" id="KW-0472">Membrane</keyword>
<dbReference type="InterPro" id="IPR013378">
    <property type="entry name" value="InlB-like_B-rpt"/>
</dbReference>
<evidence type="ECO:0000313" key="4">
    <source>
        <dbReference type="Proteomes" id="UP000003157"/>
    </source>
</evidence>
<keyword evidence="2" id="KW-0812">Transmembrane</keyword>
<dbReference type="OrthoDB" id="9802993at2"/>
<dbReference type="AlphaFoldDB" id="E7GDH2"/>
<dbReference type="GO" id="GO:0030313">
    <property type="term" value="C:cell envelope"/>
    <property type="evidence" value="ECO:0007669"/>
    <property type="project" value="UniProtKB-SubCell"/>
</dbReference>
<evidence type="ECO:0000313" key="3">
    <source>
        <dbReference type="EMBL" id="EFW04023.1"/>
    </source>
</evidence>